<protein>
    <submittedName>
        <fullName evidence="3">Transglutaminase-like domain-containing protein</fullName>
    </submittedName>
</protein>
<reference evidence="4" key="1">
    <citation type="journal article" date="2019" name="Int. J. Syst. Evol. Microbiol.">
        <title>The Global Catalogue of Microorganisms (GCM) 10K type strain sequencing project: providing services to taxonomists for standard genome sequencing and annotation.</title>
        <authorList>
            <consortium name="The Broad Institute Genomics Platform"/>
            <consortium name="The Broad Institute Genome Sequencing Center for Infectious Disease"/>
            <person name="Wu L."/>
            <person name="Ma J."/>
        </authorList>
    </citation>
    <scope>NUCLEOTIDE SEQUENCE [LARGE SCALE GENOMIC DNA]</scope>
    <source>
        <strain evidence="4">CCUG 59189</strain>
    </source>
</reference>
<evidence type="ECO:0000313" key="4">
    <source>
        <dbReference type="Proteomes" id="UP001597262"/>
    </source>
</evidence>
<evidence type="ECO:0000259" key="2">
    <source>
        <dbReference type="SMART" id="SM00460"/>
    </source>
</evidence>
<proteinExistence type="predicted"/>
<dbReference type="PANTHER" id="PTHR33490:SF3">
    <property type="entry name" value="CONSERVED INTEGRAL MEMBRANE PROTEIN"/>
    <property type="match status" value="1"/>
</dbReference>
<dbReference type="PANTHER" id="PTHR33490">
    <property type="entry name" value="BLR5614 PROTEIN-RELATED"/>
    <property type="match status" value="1"/>
</dbReference>
<dbReference type="RefSeq" id="WP_379320481.1">
    <property type="nucleotide sequence ID" value="NZ_JBHTLM010000013.1"/>
</dbReference>
<feature type="domain" description="Transglutaminase-like" evidence="2">
    <location>
        <begin position="185"/>
        <end position="243"/>
    </location>
</feature>
<keyword evidence="4" id="KW-1185">Reference proteome</keyword>
<evidence type="ECO:0000256" key="1">
    <source>
        <dbReference type="SAM" id="SignalP"/>
    </source>
</evidence>
<dbReference type="Pfam" id="PF01841">
    <property type="entry name" value="Transglut_core"/>
    <property type="match status" value="1"/>
</dbReference>
<evidence type="ECO:0000313" key="3">
    <source>
        <dbReference type="EMBL" id="MFD1178037.1"/>
    </source>
</evidence>
<feature type="signal peptide" evidence="1">
    <location>
        <begin position="1"/>
        <end position="22"/>
    </location>
</feature>
<dbReference type="SMART" id="SM00460">
    <property type="entry name" value="TGc"/>
    <property type="match status" value="1"/>
</dbReference>
<keyword evidence="1" id="KW-0732">Signal</keyword>
<name>A0ABW3S0I6_9BACL</name>
<dbReference type="Gene3D" id="3.10.620.30">
    <property type="match status" value="1"/>
</dbReference>
<sequence>MMRKWIPLAIAVTFLFSWCSGSKVLGAEASRWLNTDNLDKGAIRINYDVKPNIKTKLLIVKGQNKYSYNLTPGKSGESFVLQLGNGEYTVSLLEQINGSKYREVYKDTLQLNLADENQVYLNSIQNVDWDINSLAVKKAKELTKNATTDYDKVKAIYQYIISNIKYDNKLAFSAASSYLPQIDRTLSSKKDICYGFSSLYAAMLRSEGIPAKLVMGKSDYVSTYHAWNEVFVDNKWVIIDTTVDAGWKGTITKFTMIKDASKYQVEKSY</sequence>
<gene>
    <name evidence="3" type="ORF">ACFQ3W_17245</name>
</gene>
<comment type="caution">
    <text evidence="3">The sequence shown here is derived from an EMBL/GenBank/DDBJ whole genome shotgun (WGS) entry which is preliminary data.</text>
</comment>
<dbReference type="InterPro" id="IPR002931">
    <property type="entry name" value="Transglutaminase-like"/>
</dbReference>
<organism evidence="3 4">
    <name type="scientific">Paenibacillus puldeungensis</name>
    <dbReference type="NCBI Taxonomy" id="696536"/>
    <lineage>
        <taxon>Bacteria</taxon>
        <taxon>Bacillati</taxon>
        <taxon>Bacillota</taxon>
        <taxon>Bacilli</taxon>
        <taxon>Bacillales</taxon>
        <taxon>Paenibacillaceae</taxon>
        <taxon>Paenibacillus</taxon>
    </lineage>
</organism>
<accession>A0ABW3S0I6</accession>
<feature type="chain" id="PRO_5047501941" evidence="1">
    <location>
        <begin position="23"/>
        <end position="269"/>
    </location>
</feature>
<dbReference type="SUPFAM" id="SSF54001">
    <property type="entry name" value="Cysteine proteinases"/>
    <property type="match status" value="1"/>
</dbReference>
<dbReference type="EMBL" id="JBHTLM010000013">
    <property type="protein sequence ID" value="MFD1178037.1"/>
    <property type="molecule type" value="Genomic_DNA"/>
</dbReference>
<dbReference type="InterPro" id="IPR038765">
    <property type="entry name" value="Papain-like_cys_pep_sf"/>
</dbReference>
<dbReference type="Proteomes" id="UP001597262">
    <property type="component" value="Unassembled WGS sequence"/>
</dbReference>